<proteinExistence type="predicted"/>
<reference evidence="2" key="1">
    <citation type="journal article" date="2017" name="Nature">
        <title>The genome of Chenopodium quinoa.</title>
        <authorList>
            <person name="Jarvis D.E."/>
            <person name="Ho Y.S."/>
            <person name="Lightfoot D.J."/>
            <person name="Schmoeckel S.M."/>
            <person name="Li B."/>
            <person name="Borm T.J.A."/>
            <person name="Ohyanagi H."/>
            <person name="Mineta K."/>
            <person name="Michell C.T."/>
            <person name="Saber N."/>
            <person name="Kharbatia N.M."/>
            <person name="Rupper R.R."/>
            <person name="Sharp A.R."/>
            <person name="Dally N."/>
            <person name="Boughton B.A."/>
            <person name="Woo Y.H."/>
            <person name="Gao G."/>
            <person name="Schijlen E.G.W.M."/>
            <person name="Guo X."/>
            <person name="Momin A.A."/>
            <person name="Negrao S."/>
            <person name="Al-Babili S."/>
            <person name="Gehring C."/>
            <person name="Roessner U."/>
            <person name="Jung C."/>
            <person name="Murphy K."/>
            <person name="Arold S.T."/>
            <person name="Gojobori T."/>
            <person name="van der Linden C.G."/>
            <person name="van Loo E.N."/>
            <person name="Jellen E.N."/>
            <person name="Maughan P.J."/>
            <person name="Tester M."/>
        </authorList>
    </citation>
    <scope>NUCLEOTIDE SEQUENCE [LARGE SCALE GENOMIC DNA]</scope>
    <source>
        <strain evidence="2">cv. PI 614886</strain>
    </source>
</reference>
<sequence length="162" mass="18098">AQPAKVKNVLVGAYDGTTNPEDHLIAFTNLMYLQGLDDPTWCKCFPATLKGIAQQWFGNLPTGCVNNFKTLAYLFTSNFAMNIPVKKTTLDLGTIQQGKKEGLLSYIRRFNLMRIQIQGLPDEVAYTDFFRGLNDGSTLQEAFIEAETYIQATDLCSTVKQL</sequence>
<name>A0A803N1J8_CHEQI</name>
<reference evidence="2" key="2">
    <citation type="submission" date="2021-03" db="UniProtKB">
        <authorList>
            <consortium name="EnsemblPlants"/>
        </authorList>
    </citation>
    <scope>IDENTIFICATION</scope>
</reference>
<dbReference type="PANTHER" id="PTHR33223">
    <property type="entry name" value="CCHC-TYPE DOMAIN-CONTAINING PROTEIN"/>
    <property type="match status" value="1"/>
</dbReference>
<dbReference type="EnsemblPlants" id="AUR62038833-RA">
    <property type="protein sequence ID" value="AUR62038833-RA:cds"/>
    <property type="gene ID" value="AUR62038833"/>
</dbReference>
<dbReference type="PANTHER" id="PTHR33223:SF10">
    <property type="entry name" value="AMINOTRANSFERASE-LIKE PLANT MOBILE DOMAIN-CONTAINING PROTEIN"/>
    <property type="match status" value="1"/>
</dbReference>
<evidence type="ECO:0000313" key="2">
    <source>
        <dbReference type="EnsemblPlants" id="AUR62038833-RA:cds"/>
    </source>
</evidence>
<feature type="domain" description="Retrotransposon gag" evidence="1">
    <location>
        <begin position="44"/>
        <end position="135"/>
    </location>
</feature>
<dbReference type="Pfam" id="PF03732">
    <property type="entry name" value="Retrotrans_gag"/>
    <property type="match status" value="1"/>
</dbReference>
<dbReference type="Proteomes" id="UP000596660">
    <property type="component" value="Unplaced"/>
</dbReference>
<dbReference type="InterPro" id="IPR005162">
    <property type="entry name" value="Retrotrans_gag_dom"/>
</dbReference>
<accession>A0A803N1J8</accession>
<evidence type="ECO:0000313" key="3">
    <source>
        <dbReference type="Proteomes" id="UP000596660"/>
    </source>
</evidence>
<dbReference type="AlphaFoldDB" id="A0A803N1J8"/>
<protein>
    <recommendedName>
        <fullName evidence="1">Retrotransposon gag domain-containing protein</fullName>
    </recommendedName>
</protein>
<keyword evidence="3" id="KW-1185">Reference proteome</keyword>
<organism evidence="2 3">
    <name type="scientific">Chenopodium quinoa</name>
    <name type="common">Quinoa</name>
    <dbReference type="NCBI Taxonomy" id="63459"/>
    <lineage>
        <taxon>Eukaryota</taxon>
        <taxon>Viridiplantae</taxon>
        <taxon>Streptophyta</taxon>
        <taxon>Embryophyta</taxon>
        <taxon>Tracheophyta</taxon>
        <taxon>Spermatophyta</taxon>
        <taxon>Magnoliopsida</taxon>
        <taxon>eudicotyledons</taxon>
        <taxon>Gunneridae</taxon>
        <taxon>Pentapetalae</taxon>
        <taxon>Caryophyllales</taxon>
        <taxon>Chenopodiaceae</taxon>
        <taxon>Chenopodioideae</taxon>
        <taxon>Atripliceae</taxon>
        <taxon>Chenopodium</taxon>
    </lineage>
</organism>
<dbReference type="Gramene" id="AUR62038833-RA">
    <property type="protein sequence ID" value="AUR62038833-RA:cds"/>
    <property type="gene ID" value="AUR62038833"/>
</dbReference>
<evidence type="ECO:0000259" key="1">
    <source>
        <dbReference type="Pfam" id="PF03732"/>
    </source>
</evidence>